<evidence type="ECO:0000313" key="1">
    <source>
        <dbReference type="EMBL" id="MPN63558.1"/>
    </source>
</evidence>
<comment type="caution">
    <text evidence="1">The sequence shown here is derived from an EMBL/GenBank/DDBJ whole genome shotgun (WGS) entry which is preliminary data.</text>
</comment>
<dbReference type="EMBL" id="VSSQ01143162">
    <property type="protein sequence ID" value="MPN63558.1"/>
    <property type="molecule type" value="Genomic_DNA"/>
</dbReference>
<accession>A0A645JIP9</accession>
<gene>
    <name evidence="1" type="ORF">SDC9_211322</name>
</gene>
<name>A0A645JIP9_9ZZZZ</name>
<proteinExistence type="predicted"/>
<sequence length="147" mass="17769">MSYTNSVQCISDILYNYYIKSHTNYTSKRRKTNFINDLRIMYDSVVHFFKEKNLPLNLDYLMIYFNIGILNLNEIKDKQIPYNQKSKICNSILKDNVFQMMLEYQRKNAVYDNKYIFVLKRKSFLLLTIFDMLVKLKSSITIKRKKL</sequence>
<reference evidence="1" key="1">
    <citation type="submission" date="2019-08" db="EMBL/GenBank/DDBJ databases">
        <authorList>
            <person name="Kucharzyk K."/>
            <person name="Murdoch R.W."/>
            <person name="Higgins S."/>
            <person name="Loffler F."/>
        </authorList>
    </citation>
    <scope>NUCLEOTIDE SEQUENCE</scope>
</reference>
<organism evidence="1">
    <name type="scientific">bioreactor metagenome</name>
    <dbReference type="NCBI Taxonomy" id="1076179"/>
    <lineage>
        <taxon>unclassified sequences</taxon>
        <taxon>metagenomes</taxon>
        <taxon>ecological metagenomes</taxon>
    </lineage>
</organism>
<dbReference type="AlphaFoldDB" id="A0A645JIP9"/>
<protein>
    <submittedName>
        <fullName evidence="1">Uncharacterized protein</fullName>
    </submittedName>
</protein>